<keyword evidence="1" id="KW-1133">Transmembrane helix</keyword>
<reference evidence="2 3" key="1">
    <citation type="submission" date="2017-11" db="EMBL/GenBank/DDBJ databases">
        <title>De-novo sequencing of pomegranate (Punica granatum L.) genome.</title>
        <authorList>
            <person name="Akparov Z."/>
            <person name="Amiraslanov A."/>
            <person name="Hajiyeva S."/>
            <person name="Abbasov M."/>
            <person name="Kaur K."/>
            <person name="Hamwieh A."/>
            <person name="Solovyev V."/>
            <person name="Salamov A."/>
            <person name="Braich B."/>
            <person name="Kosarev P."/>
            <person name="Mahmoud A."/>
            <person name="Hajiyev E."/>
            <person name="Babayeva S."/>
            <person name="Izzatullayeva V."/>
            <person name="Mammadov A."/>
            <person name="Mammadov A."/>
            <person name="Sharifova S."/>
            <person name="Ojaghi J."/>
            <person name="Eynullazada K."/>
            <person name="Bayramov B."/>
            <person name="Abdulazimova A."/>
            <person name="Shahmuradov I."/>
        </authorList>
    </citation>
    <scope>NUCLEOTIDE SEQUENCE [LARGE SCALE GENOMIC DNA]</scope>
    <source>
        <strain evidence="3">cv. AG2017</strain>
        <tissue evidence="2">Leaf</tissue>
    </source>
</reference>
<keyword evidence="1" id="KW-0472">Membrane</keyword>
<organism evidence="2 3">
    <name type="scientific">Punica granatum</name>
    <name type="common">Pomegranate</name>
    <dbReference type="NCBI Taxonomy" id="22663"/>
    <lineage>
        <taxon>Eukaryota</taxon>
        <taxon>Viridiplantae</taxon>
        <taxon>Streptophyta</taxon>
        <taxon>Embryophyta</taxon>
        <taxon>Tracheophyta</taxon>
        <taxon>Spermatophyta</taxon>
        <taxon>Magnoliopsida</taxon>
        <taxon>eudicotyledons</taxon>
        <taxon>Gunneridae</taxon>
        <taxon>Pentapetalae</taxon>
        <taxon>rosids</taxon>
        <taxon>malvids</taxon>
        <taxon>Myrtales</taxon>
        <taxon>Lythraceae</taxon>
        <taxon>Punica</taxon>
    </lineage>
</organism>
<evidence type="ECO:0000313" key="2">
    <source>
        <dbReference type="EMBL" id="PKI48963.1"/>
    </source>
</evidence>
<dbReference type="Proteomes" id="UP000233551">
    <property type="component" value="Unassembled WGS sequence"/>
</dbReference>
<sequence>MGRGPLAEGRPGSGGAAATRLGAAVRAGMDAGDDSGHRRRFAVIDLGLTGVKTVGIEGVFLDVPTTIPRVLRSQNSSKREPIFRFLSLGFLPPHPISISVYLIAISSPFPLRFWLIWRISRKSAIWGGSGQAGIAGSR</sequence>
<comment type="caution">
    <text evidence="2">The sequence shown here is derived from an EMBL/GenBank/DDBJ whole genome shotgun (WGS) entry which is preliminary data.</text>
</comment>
<accession>A0A2I0IYZ2</accession>
<feature type="transmembrane region" description="Helical" evidence="1">
    <location>
        <begin position="96"/>
        <end position="115"/>
    </location>
</feature>
<evidence type="ECO:0000256" key="1">
    <source>
        <dbReference type="SAM" id="Phobius"/>
    </source>
</evidence>
<proteinExistence type="predicted"/>
<keyword evidence="3" id="KW-1185">Reference proteome</keyword>
<name>A0A2I0IYZ2_PUNGR</name>
<protein>
    <submittedName>
        <fullName evidence="2">Uncharacterized protein</fullName>
    </submittedName>
</protein>
<dbReference type="EMBL" id="PGOL01002301">
    <property type="protein sequence ID" value="PKI48963.1"/>
    <property type="molecule type" value="Genomic_DNA"/>
</dbReference>
<evidence type="ECO:0000313" key="3">
    <source>
        <dbReference type="Proteomes" id="UP000233551"/>
    </source>
</evidence>
<gene>
    <name evidence="2" type="ORF">CRG98_030630</name>
</gene>
<dbReference type="AlphaFoldDB" id="A0A2I0IYZ2"/>
<keyword evidence="1" id="KW-0812">Transmembrane</keyword>